<sequence length="238" mass="27656">MSCTLTSEQSLISKERSFEKSILRSIDLKCLCPLGHDSDGQKFVTIMSPKSERKVIEITKIGVVSEVDVERITTGGYRFRHIRLLDRYFRRYNGAAEVEDVDIKSEVKNTPFKLVLCGLCRIFPKITMSMTIAKFKISRQQLGRIITGLSRCEEIIFSLCTLDLEKFKLKDMDYNIHKLVFKFCFEKTSKKQIGDEYESTKLLELIRNSSLQNSLKKLEFKDCFFEHSQEATTKLYKL</sequence>
<dbReference type="Proteomes" id="UP001295684">
    <property type="component" value="Unassembled WGS sequence"/>
</dbReference>
<reference evidence="1" key="1">
    <citation type="submission" date="2023-07" db="EMBL/GenBank/DDBJ databases">
        <authorList>
            <consortium name="AG Swart"/>
            <person name="Singh M."/>
            <person name="Singh A."/>
            <person name="Seah K."/>
            <person name="Emmerich C."/>
        </authorList>
    </citation>
    <scope>NUCLEOTIDE SEQUENCE</scope>
    <source>
        <strain evidence="1">DP1</strain>
    </source>
</reference>
<name>A0AAD1XLA0_EUPCR</name>
<gene>
    <name evidence="1" type="ORF">ECRASSUSDP1_LOCUS16114</name>
</gene>
<keyword evidence="2" id="KW-1185">Reference proteome</keyword>
<accession>A0AAD1XLA0</accession>
<evidence type="ECO:0000313" key="2">
    <source>
        <dbReference type="Proteomes" id="UP001295684"/>
    </source>
</evidence>
<evidence type="ECO:0000313" key="1">
    <source>
        <dbReference type="EMBL" id="CAI2374757.1"/>
    </source>
</evidence>
<proteinExistence type="predicted"/>
<protein>
    <submittedName>
        <fullName evidence="1">Uncharacterized protein</fullName>
    </submittedName>
</protein>
<dbReference type="EMBL" id="CAMPGE010016182">
    <property type="protein sequence ID" value="CAI2374757.1"/>
    <property type="molecule type" value="Genomic_DNA"/>
</dbReference>
<organism evidence="1 2">
    <name type="scientific">Euplotes crassus</name>
    <dbReference type="NCBI Taxonomy" id="5936"/>
    <lineage>
        <taxon>Eukaryota</taxon>
        <taxon>Sar</taxon>
        <taxon>Alveolata</taxon>
        <taxon>Ciliophora</taxon>
        <taxon>Intramacronucleata</taxon>
        <taxon>Spirotrichea</taxon>
        <taxon>Hypotrichia</taxon>
        <taxon>Euplotida</taxon>
        <taxon>Euplotidae</taxon>
        <taxon>Moneuplotes</taxon>
    </lineage>
</organism>
<comment type="caution">
    <text evidence="1">The sequence shown here is derived from an EMBL/GenBank/DDBJ whole genome shotgun (WGS) entry which is preliminary data.</text>
</comment>
<dbReference type="AlphaFoldDB" id="A0AAD1XLA0"/>